<dbReference type="EMBL" id="JARXIC010000005">
    <property type="protein sequence ID" value="MDQ8193699.1"/>
    <property type="molecule type" value="Genomic_DNA"/>
</dbReference>
<reference evidence="2 3" key="1">
    <citation type="submission" date="2023-04" db="EMBL/GenBank/DDBJ databases">
        <title>A novel bacteria isolated from coastal sediment.</title>
        <authorList>
            <person name="Liu X.-J."/>
            <person name="Du Z.-J."/>
        </authorList>
    </citation>
    <scope>NUCLEOTIDE SEQUENCE [LARGE SCALE GENOMIC DNA]</scope>
    <source>
        <strain evidence="2 3">SDUM461004</strain>
    </source>
</reference>
<organism evidence="2 3">
    <name type="scientific">Thalassobacterium sedimentorum</name>
    <dbReference type="NCBI Taxonomy" id="3041258"/>
    <lineage>
        <taxon>Bacteria</taxon>
        <taxon>Pseudomonadati</taxon>
        <taxon>Verrucomicrobiota</taxon>
        <taxon>Opitutia</taxon>
        <taxon>Puniceicoccales</taxon>
        <taxon>Coraliomargaritaceae</taxon>
        <taxon>Thalassobacterium</taxon>
    </lineage>
</organism>
<keyword evidence="1" id="KW-0812">Transmembrane</keyword>
<feature type="transmembrane region" description="Helical" evidence="1">
    <location>
        <begin position="12"/>
        <end position="35"/>
    </location>
</feature>
<protein>
    <recommendedName>
        <fullName evidence="4">Prepilin-type N-terminal cleavage/methylation domain-containing protein</fullName>
    </recommendedName>
</protein>
<dbReference type="Proteomes" id="UP001243717">
    <property type="component" value="Unassembled WGS sequence"/>
</dbReference>
<keyword evidence="3" id="KW-1185">Reference proteome</keyword>
<evidence type="ECO:0000313" key="3">
    <source>
        <dbReference type="Proteomes" id="UP001243717"/>
    </source>
</evidence>
<gene>
    <name evidence="2" type="ORF">QEH59_04650</name>
</gene>
<accession>A0ABU1AGI5</accession>
<dbReference type="RefSeq" id="WP_308984182.1">
    <property type="nucleotide sequence ID" value="NZ_JARXIC010000005.1"/>
</dbReference>
<keyword evidence="1" id="KW-0472">Membrane</keyword>
<evidence type="ECO:0000313" key="2">
    <source>
        <dbReference type="EMBL" id="MDQ8193699.1"/>
    </source>
</evidence>
<proteinExistence type="predicted"/>
<comment type="caution">
    <text evidence="2">The sequence shown here is derived from an EMBL/GenBank/DDBJ whole genome shotgun (WGS) entry which is preliminary data.</text>
</comment>
<sequence>MPNSHTGKQGFTVAEVLMTVLLLAAILGLVVANYFSFDGALDKRPAESQIRLAVADAHRLARTHRETIFLSYDKEAERILLTNDTGKQFDSYNFPQGSDASVHFFRILPETQFEDEASFEHEEYAVNALRFQPYGPSAPFIVELKLASELIELRFDPFSSIYWRQTDAL</sequence>
<evidence type="ECO:0008006" key="4">
    <source>
        <dbReference type="Google" id="ProtNLM"/>
    </source>
</evidence>
<keyword evidence="1" id="KW-1133">Transmembrane helix</keyword>
<evidence type="ECO:0000256" key="1">
    <source>
        <dbReference type="SAM" id="Phobius"/>
    </source>
</evidence>
<name>A0ABU1AGI5_9BACT</name>